<feature type="transmembrane region" description="Helical" evidence="12">
    <location>
        <begin position="498"/>
        <end position="515"/>
    </location>
</feature>
<dbReference type="Pfam" id="PF00083">
    <property type="entry name" value="Sugar_tr"/>
    <property type="match status" value="1"/>
</dbReference>
<evidence type="ECO:0000256" key="4">
    <source>
        <dbReference type="ARBA" id="ARBA00022574"/>
    </source>
</evidence>
<evidence type="ECO:0000256" key="11">
    <source>
        <dbReference type="SAM" id="MobiDB-lite"/>
    </source>
</evidence>
<keyword evidence="15" id="KW-1185">Reference proteome</keyword>
<dbReference type="PRINTS" id="PR00171">
    <property type="entry name" value="SUGRTRNSPORT"/>
</dbReference>
<keyword evidence="3" id="KW-0813">Transport</keyword>
<dbReference type="SUPFAM" id="SSF103473">
    <property type="entry name" value="MFS general substrate transporter"/>
    <property type="match status" value="1"/>
</dbReference>
<dbReference type="PROSITE" id="PS50850">
    <property type="entry name" value="MFS"/>
    <property type="match status" value="1"/>
</dbReference>
<dbReference type="InterPro" id="IPR036259">
    <property type="entry name" value="MFS_trans_sf"/>
</dbReference>
<proteinExistence type="inferred from homology"/>
<dbReference type="InterPro" id="IPR015943">
    <property type="entry name" value="WD40/YVTN_repeat-like_dom_sf"/>
</dbReference>
<dbReference type="PANTHER" id="PTHR48020:SF25">
    <property type="entry name" value="SUGAR TRANSPORTER, PUTATIVE (AFU_ORTHOLOGUE AFUA_7G05830)-RELATED"/>
    <property type="match status" value="1"/>
</dbReference>
<feature type="transmembrane region" description="Helical" evidence="12">
    <location>
        <begin position="277"/>
        <end position="299"/>
    </location>
</feature>
<dbReference type="PROSITE" id="PS00678">
    <property type="entry name" value="WD_REPEATS_1"/>
    <property type="match status" value="1"/>
</dbReference>
<dbReference type="GO" id="GO:0015791">
    <property type="term" value="P:polyol transmembrane transport"/>
    <property type="evidence" value="ECO:0007669"/>
    <property type="project" value="UniProtKB-ARBA"/>
</dbReference>
<organism evidence="14 15">
    <name type="scientific">Hypsizygus marmoreus</name>
    <name type="common">White beech mushroom</name>
    <name type="synonym">Agaricus marmoreus</name>
    <dbReference type="NCBI Taxonomy" id="39966"/>
    <lineage>
        <taxon>Eukaryota</taxon>
        <taxon>Fungi</taxon>
        <taxon>Dikarya</taxon>
        <taxon>Basidiomycota</taxon>
        <taxon>Agaricomycotina</taxon>
        <taxon>Agaricomycetes</taxon>
        <taxon>Agaricomycetidae</taxon>
        <taxon>Agaricales</taxon>
        <taxon>Tricholomatineae</taxon>
        <taxon>Lyophyllaceae</taxon>
        <taxon>Hypsizygus</taxon>
    </lineage>
</organism>
<dbReference type="SUPFAM" id="SSF50978">
    <property type="entry name" value="WD40 repeat-like"/>
    <property type="match status" value="1"/>
</dbReference>
<feature type="repeat" description="WD" evidence="10">
    <location>
        <begin position="935"/>
        <end position="969"/>
    </location>
</feature>
<dbReference type="InterPro" id="IPR005828">
    <property type="entry name" value="MFS_sugar_transport-like"/>
</dbReference>
<feature type="region of interest" description="Disordered" evidence="11">
    <location>
        <begin position="872"/>
        <end position="895"/>
    </location>
</feature>
<dbReference type="GO" id="GO:0015798">
    <property type="term" value="P:myo-inositol transport"/>
    <property type="evidence" value="ECO:0007669"/>
    <property type="project" value="UniProtKB-ARBA"/>
</dbReference>
<dbReference type="EMBL" id="LUEZ02000041">
    <property type="protein sequence ID" value="RDB25309.1"/>
    <property type="molecule type" value="Genomic_DNA"/>
</dbReference>
<evidence type="ECO:0000256" key="5">
    <source>
        <dbReference type="ARBA" id="ARBA00022692"/>
    </source>
</evidence>
<comment type="subcellular location">
    <subcellularLocation>
        <location evidence="1">Membrane</location>
        <topology evidence="1">Multi-pass membrane protein</topology>
    </subcellularLocation>
</comment>
<evidence type="ECO:0000256" key="10">
    <source>
        <dbReference type="PROSITE-ProRule" id="PRU00221"/>
    </source>
</evidence>
<feature type="compositionally biased region" description="Polar residues" evidence="11">
    <location>
        <begin position="17"/>
        <end position="35"/>
    </location>
</feature>
<feature type="domain" description="Major facilitator superfamily (MFS) profile" evidence="13">
    <location>
        <begin position="116"/>
        <end position="590"/>
    </location>
</feature>
<evidence type="ECO:0000256" key="6">
    <source>
        <dbReference type="ARBA" id="ARBA00022737"/>
    </source>
</evidence>
<evidence type="ECO:0000256" key="3">
    <source>
        <dbReference type="ARBA" id="ARBA00022448"/>
    </source>
</evidence>
<feature type="repeat" description="WD" evidence="10">
    <location>
        <begin position="827"/>
        <end position="869"/>
    </location>
</feature>
<feature type="transmembrane region" description="Helical" evidence="12">
    <location>
        <begin position="384"/>
        <end position="406"/>
    </location>
</feature>
<keyword evidence="7 12" id="KW-1133">Transmembrane helix</keyword>
<dbReference type="InterPro" id="IPR003663">
    <property type="entry name" value="Sugar/inositol_transpt"/>
</dbReference>
<evidence type="ECO:0000313" key="15">
    <source>
        <dbReference type="Proteomes" id="UP000076154"/>
    </source>
</evidence>
<keyword evidence="8 12" id="KW-0472">Membrane</keyword>
<feature type="transmembrane region" description="Helical" evidence="12">
    <location>
        <begin position="454"/>
        <end position="478"/>
    </location>
</feature>
<feature type="transmembrane region" description="Helical" evidence="12">
    <location>
        <begin position="567"/>
        <end position="586"/>
    </location>
</feature>
<dbReference type="InterPro" id="IPR001680">
    <property type="entry name" value="WD40_rpt"/>
</dbReference>
<comment type="similarity">
    <text evidence="2">Belongs to the major facilitator superfamily. Sugar transporter (TC 2.A.1.1) family.</text>
</comment>
<accession>A0A369JSP9</accession>
<dbReference type="GO" id="GO:0022857">
    <property type="term" value="F:transmembrane transporter activity"/>
    <property type="evidence" value="ECO:0007669"/>
    <property type="project" value="InterPro"/>
</dbReference>
<dbReference type="Gene3D" id="2.130.10.10">
    <property type="entry name" value="YVTN repeat-like/Quinoprotein amine dehydrogenase"/>
    <property type="match status" value="1"/>
</dbReference>
<comment type="catalytic activity">
    <reaction evidence="9">
        <text>myo-inositol(out) + H(+)(out) = myo-inositol(in) + H(+)(in)</text>
        <dbReference type="Rhea" id="RHEA:60364"/>
        <dbReference type="ChEBI" id="CHEBI:15378"/>
        <dbReference type="ChEBI" id="CHEBI:17268"/>
    </reaction>
</comment>
<dbReference type="PANTHER" id="PTHR48020">
    <property type="entry name" value="PROTON MYO-INOSITOL COTRANSPORTER"/>
    <property type="match status" value="1"/>
</dbReference>
<feature type="transmembrane region" description="Helical" evidence="12">
    <location>
        <begin position="535"/>
        <end position="555"/>
    </location>
</feature>
<evidence type="ECO:0000313" key="14">
    <source>
        <dbReference type="EMBL" id="RDB25309.1"/>
    </source>
</evidence>
<dbReference type="OrthoDB" id="5290825at2759"/>
<sequence length="1051" mass="115515">MSSSLTPVQNEKHSTSKSDVQISLSEHSASQSPENINVTLANPLLGLSHDQLIADGDLFAKSHNLDQLAELFQKGALVAQDPLAFESLPLLTDEDKAALRREIDHKWSQPKMLYYLVIMCSVAAAVQGMDESVINGANLFFAPQFGIDPKTGDQSRNQWLLGLVNSAPYFSAAGSQSLYFGRRGTIFITATFSFLTCIWQGLTNSWQHLFVARFFLGIGIGPKSATVPVYAAECAPPAIRGALVMMWQTWTAFGIMLGFVADLAFFRVSDKPHITGLNWRLMLSSAGIPALLIMVQVFFCPESPRWYVSKGRYDKAYESLAKLRHSPIQAARDLYYIHVLLEAEKKIQRGHNRFLELFKVPRNRRATLASFIAAVVSIDQNLHFIITLTSAFPLRSCGVNVIAYYSSNIFAEANFSQIQALLASFGFGAINFVFAFPAIYTIDTFGRRNLLLTTFPLMAIFLLMTGFALYVRSVLVLVVTPNRPTHGSWIPEDSKARIAVVALGIYLFGMAYSPGAGPVPFTYSAEAFPLYVRDIGMSFATAILWFFNFVISITFPRLLGAFQPQGAFGWYAAWNIFGFVAVLFFVPETKALSLEELDEVFSVPTRIHAAYQLKVLPHNIKKYIYRMNVPDLPPLYEHEKVGKAIPALDWCKSTAPGRTQSAAFRLGIASFTENYSNRIAIVGLQDDRVLVEDDYTDYPDFVMLCEDAHGYPATSLQWQPASGLWSQNTMTTELLATTGDALRVYEYNSDGAAAVSNYVGRQPSSSGHSLSVKTALSGQSKVQTQSTGAPLTNFSWNEKAPSLIVTSSIDTTCTVWNIETSTAITQLIAHDREVYDVAWLPGSTDIFVSVGADGSLRAFDLRSLEHSTILYETPTPKNVPPPSASPSSTARPPTSPLLRIAFNPSDSNYMSTFHMDGSDVQILDMRSPGQPVMELRGHHAPINAFGWGSAERPLLATAGDDCQLLLWDLANYNTPGAASPRSTSARLNSPRPDTKKRIITEPVMAYTASTQITNLAWSPQLQGMSMGTGHSTVAGEWVAIASGKTIKALKV</sequence>
<feature type="transmembrane region" description="Helical" evidence="12">
    <location>
        <begin position="214"/>
        <end position="232"/>
    </location>
</feature>
<gene>
    <name evidence="14" type="primary">wdr68</name>
    <name evidence="14" type="ORF">Hypma_008052</name>
</gene>
<dbReference type="Pfam" id="PF00400">
    <property type="entry name" value="WD40"/>
    <property type="match status" value="2"/>
</dbReference>
<evidence type="ECO:0000256" key="7">
    <source>
        <dbReference type="ARBA" id="ARBA00022989"/>
    </source>
</evidence>
<feature type="transmembrane region" description="Helical" evidence="12">
    <location>
        <begin position="418"/>
        <end position="442"/>
    </location>
</feature>
<feature type="region of interest" description="Disordered" evidence="11">
    <location>
        <begin position="1"/>
        <end position="35"/>
    </location>
</feature>
<feature type="transmembrane region" description="Helical" evidence="12">
    <location>
        <begin position="244"/>
        <end position="265"/>
    </location>
</feature>
<dbReference type="AlphaFoldDB" id="A0A369JSP9"/>
<comment type="caution">
    <text evidence="14">The sequence shown here is derived from an EMBL/GenBank/DDBJ whole genome shotgun (WGS) entry which is preliminary data.</text>
</comment>
<feature type="transmembrane region" description="Helical" evidence="12">
    <location>
        <begin position="184"/>
        <end position="202"/>
    </location>
</feature>
<evidence type="ECO:0000256" key="8">
    <source>
        <dbReference type="ARBA" id="ARBA00023136"/>
    </source>
</evidence>
<protein>
    <submittedName>
        <fullName evidence="14">DDB1- and CUL4-associated factor 7</fullName>
    </submittedName>
</protein>
<evidence type="ECO:0000256" key="12">
    <source>
        <dbReference type="SAM" id="Phobius"/>
    </source>
</evidence>
<keyword evidence="5 12" id="KW-0812">Transmembrane</keyword>
<reference evidence="14" key="1">
    <citation type="submission" date="2018-04" db="EMBL/GenBank/DDBJ databases">
        <title>Whole genome sequencing of Hypsizygus marmoreus.</title>
        <authorList>
            <person name="Choi I.-G."/>
            <person name="Min B."/>
            <person name="Kim J.-G."/>
            <person name="Kim S."/>
            <person name="Oh Y.-L."/>
            <person name="Kong W.-S."/>
            <person name="Park H."/>
            <person name="Jeong J."/>
            <person name="Song E.-S."/>
        </authorList>
    </citation>
    <scope>NUCLEOTIDE SEQUENCE [LARGE SCALE GENOMIC DNA]</scope>
    <source>
        <strain evidence="14">51987-8</strain>
    </source>
</reference>
<dbReference type="Proteomes" id="UP000076154">
    <property type="component" value="Unassembled WGS sequence"/>
</dbReference>
<dbReference type="NCBIfam" id="TIGR00879">
    <property type="entry name" value="SP"/>
    <property type="match status" value="1"/>
</dbReference>
<keyword evidence="4 10" id="KW-0853">WD repeat</keyword>
<name>A0A369JSP9_HYPMA</name>
<evidence type="ECO:0000259" key="13">
    <source>
        <dbReference type="PROSITE" id="PS50850"/>
    </source>
</evidence>
<dbReference type="InParanoid" id="A0A369JSP9"/>
<evidence type="ECO:0000256" key="1">
    <source>
        <dbReference type="ARBA" id="ARBA00004141"/>
    </source>
</evidence>
<dbReference type="InterPro" id="IPR036322">
    <property type="entry name" value="WD40_repeat_dom_sf"/>
</dbReference>
<dbReference type="InterPro" id="IPR050814">
    <property type="entry name" value="Myo-inositol_Transporter"/>
</dbReference>
<dbReference type="STRING" id="39966.A0A369JSP9"/>
<dbReference type="SMART" id="SM00320">
    <property type="entry name" value="WD40"/>
    <property type="match status" value="4"/>
</dbReference>
<keyword evidence="6" id="KW-0677">Repeat</keyword>
<evidence type="ECO:0000256" key="9">
    <source>
        <dbReference type="ARBA" id="ARBA00049119"/>
    </source>
</evidence>
<dbReference type="FunFam" id="1.20.1250.20:FF:000474">
    <property type="entry name" value="Sugar transporter, putative"/>
    <property type="match status" value="1"/>
</dbReference>
<dbReference type="Gene3D" id="1.20.1250.20">
    <property type="entry name" value="MFS general substrate transporter like domains"/>
    <property type="match status" value="1"/>
</dbReference>
<evidence type="ECO:0000256" key="2">
    <source>
        <dbReference type="ARBA" id="ARBA00010992"/>
    </source>
</evidence>
<dbReference type="InterPro" id="IPR019775">
    <property type="entry name" value="WD40_repeat_CS"/>
</dbReference>
<dbReference type="InterPro" id="IPR020846">
    <property type="entry name" value="MFS_dom"/>
</dbReference>
<dbReference type="PROSITE" id="PS50082">
    <property type="entry name" value="WD_REPEATS_2"/>
    <property type="match status" value="2"/>
</dbReference>
<dbReference type="GO" id="GO:0016020">
    <property type="term" value="C:membrane"/>
    <property type="evidence" value="ECO:0007669"/>
    <property type="project" value="UniProtKB-SubCell"/>
</dbReference>